<gene>
    <name evidence="2" type="ORF">METZ01_LOCUS266125</name>
</gene>
<keyword evidence="1" id="KW-1133">Transmembrane helix</keyword>
<feature type="transmembrane region" description="Helical" evidence="1">
    <location>
        <begin position="21"/>
        <end position="44"/>
    </location>
</feature>
<proteinExistence type="predicted"/>
<evidence type="ECO:0000313" key="2">
    <source>
        <dbReference type="EMBL" id="SVC13271.1"/>
    </source>
</evidence>
<dbReference type="InterPro" id="IPR049500">
    <property type="entry name" value="Peptidase_M50B-like"/>
</dbReference>
<name>A0A382JRP4_9ZZZZ</name>
<keyword evidence="1" id="KW-0472">Membrane</keyword>
<feature type="transmembrane region" description="Helical" evidence="1">
    <location>
        <begin position="50"/>
        <end position="68"/>
    </location>
</feature>
<keyword evidence="1" id="KW-0812">Transmembrane</keyword>
<accession>A0A382JRP4</accession>
<organism evidence="2">
    <name type="scientific">marine metagenome</name>
    <dbReference type="NCBI Taxonomy" id="408172"/>
    <lineage>
        <taxon>unclassified sequences</taxon>
        <taxon>metagenomes</taxon>
        <taxon>ecological metagenomes</taxon>
    </lineage>
</organism>
<sequence>MYDRGMTGVVDRIVTLLKWPTGLLSLGLLPGVALGVFEVLGRVLHNPQPIMLFGIGFTIYYLVWLLFFRRRITGSLFSTFEHELTHAIFAWLTLHRVQGLKATWNSGGLMTFKGKGNWLIYLAPYFFPTLTVPIVIYLLVVHGATPEWVDVLLGATMAYHITSTWRETHREQTDLKEVGFIFAFLFLPTANLAFFGAVLAFAHGGLGSSYQFLVTSFQFSDGLWSSLTNA</sequence>
<feature type="transmembrane region" description="Helical" evidence="1">
    <location>
        <begin position="180"/>
        <end position="202"/>
    </location>
</feature>
<evidence type="ECO:0000256" key="1">
    <source>
        <dbReference type="SAM" id="Phobius"/>
    </source>
</evidence>
<protein>
    <submittedName>
        <fullName evidence="2">Uncharacterized protein</fullName>
    </submittedName>
</protein>
<feature type="transmembrane region" description="Helical" evidence="1">
    <location>
        <begin position="118"/>
        <end position="140"/>
    </location>
</feature>
<dbReference type="AlphaFoldDB" id="A0A382JRP4"/>
<dbReference type="EMBL" id="UINC01075262">
    <property type="protein sequence ID" value="SVC13271.1"/>
    <property type="molecule type" value="Genomic_DNA"/>
</dbReference>
<dbReference type="Pfam" id="PF13398">
    <property type="entry name" value="Peptidase_M50B"/>
    <property type="match status" value="1"/>
</dbReference>
<reference evidence="2" key="1">
    <citation type="submission" date="2018-05" db="EMBL/GenBank/DDBJ databases">
        <authorList>
            <person name="Lanie J.A."/>
            <person name="Ng W.-L."/>
            <person name="Kazmierczak K.M."/>
            <person name="Andrzejewski T.M."/>
            <person name="Davidsen T.M."/>
            <person name="Wayne K.J."/>
            <person name="Tettelin H."/>
            <person name="Glass J.I."/>
            <person name="Rusch D."/>
            <person name="Podicherti R."/>
            <person name="Tsui H.-C.T."/>
            <person name="Winkler M.E."/>
        </authorList>
    </citation>
    <scope>NUCLEOTIDE SEQUENCE</scope>
</reference>